<feature type="compositionally biased region" description="Basic and acidic residues" evidence="1">
    <location>
        <begin position="28"/>
        <end position="46"/>
    </location>
</feature>
<organism evidence="2 3">
    <name type="scientific">Kyrpidia spormannii</name>
    <dbReference type="NCBI Taxonomy" id="2055160"/>
    <lineage>
        <taxon>Bacteria</taxon>
        <taxon>Bacillati</taxon>
        <taxon>Bacillota</taxon>
        <taxon>Bacilli</taxon>
        <taxon>Bacillales</taxon>
        <taxon>Alicyclobacillaceae</taxon>
        <taxon>Kyrpidia</taxon>
    </lineage>
</organism>
<protein>
    <submittedName>
        <fullName evidence="2">Uncharacterized protein</fullName>
    </submittedName>
</protein>
<evidence type="ECO:0000256" key="1">
    <source>
        <dbReference type="SAM" id="MobiDB-lite"/>
    </source>
</evidence>
<sequence>MRRRGGKVNVLIRVGLPDTPGKLATRVRSREGQRQPKTLDRDCPREKVVKPRGTVESRALLRHKAELHLAENKVTA</sequence>
<proteinExistence type="predicted"/>
<evidence type="ECO:0000313" key="3">
    <source>
        <dbReference type="Proteomes" id="UP000231932"/>
    </source>
</evidence>
<dbReference type="Proteomes" id="UP000231932">
    <property type="component" value="Chromosome"/>
</dbReference>
<feature type="region of interest" description="Disordered" evidence="1">
    <location>
        <begin position="21"/>
        <end position="46"/>
    </location>
</feature>
<dbReference type="AlphaFoldDB" id="A0A2K8N3R3"/>
<dbReference type="EMBL" id="CP024955">
    <property type="protein sequence ID" value="ATY84099.1"/>
    <property type="molecule type" value="Genomic_DNA"/>
</dbReference>
<reference evidence="3" key="1">
    <citation type="submission" date="2017-11" db="EMBL/GenBank/DDBJ databases">
        <title>Complete Genome Sequence of Kyrpidia sp. Strain EA-1, a thermophilic, hydrogen-oxidizing Bacterium, isolated from the Azores.</title>
        <authorList>
            <person name="Reiner J.E."/>
            <person name="Lapp C.J."/>
            <person name="Bunk B."/>
            <person name="Gescher J."/>
        </authorList>
    </citation>
    <scope>NUCLEOTIDE SEQUENCE [LARGE SCALE GENOMIC DNA]</scope>
    <source>
        <strain evidence="3">EA-1</strain>
    </source>
</reference>
<gene>
    <name evidence="2" type="ORF">CVV65_03330</name>
</gene>
<keyword evidence="3" id="KW-1185">Reference proteome</keyword>
<dbReference type="KEGG" id="kyr:CVV65_03330"/>
<accession>A0A2K8N3R3</accession>
<evidence type="ECO:0000313" key="2">
    <source>
        <dbReference type="EMBL" id="ATY84099.1"/>
    </source>
</evidence>
<name>A0A2K8N3R3_9BACL</name>